<name>A0A8B8BJA9_CRAVI</name>
<proteinExistence type="predicted"/>
<dbReference type="AlphaFoldDB" id="A0A8B8BJA9"/>
<dbReference type="SUPFAM" id="SSF52058">
    <property type="entry name" value="L domain-like"/>
    <property type="match status" value="2"/>
</dbReference>
<keyword evidence="2 4" id="KW-0732">Signal</keyword>
<protein>
    <submittedName>
        <fullName evidence="6">Protein slit-like</fullName>
    </submittedName>
</protein>
<feature type="signal peptide" evidence="4">
    <location>
        <begin position="1"/>
        <end position="21"/>
    </location>
</feature>
<evidence type="ECO:0000313" key="5">
    <source>
        <dbReference type="Proteomes" id="UP000694844"/>
    </source>
</evidence>
<sequence>MILHTKILAFLLVFGFHSAEGFLLAGDACSFDRKCSCTTNRIDCSYRYLTEMSNFTNYNRHADYIGLNFNFITSLPANAFATLFSASSRRILIRLDHNRINTVDANAFTGLPSNVNVDLYLNDNNLQTIPSSLEKIPGLYSLYIQNNPLTNIDVLTTLGPSLRVFSVSFSKLQSWPSQLQNLTNVSHLTLDKIPFKTISSDALKSVDSLTSLTITDSELAQVPDAICLMKDMQLFYFNNNKNLNSSKSLLMPCPGYALNYVSFVDLSNNDLSSFPNVFDVFPSVKRLQLIDNDIHYIDPDMLPHNVMVERLYMGGNKLKRIPGTVSRFSALNQLFLANNDIATIEDCDLPGLHSLEMLDVSHNPLEYISKSALKDSHLLNRVELGNTNLRKIPIALSGHAKLSYLNTTGSPIECDCSMAFLRAALPLDIQGICVSSSQTINDYISSSLIGCP</sequence>
<evidence type="ECO:0000256" key="3">
    <source>
        <dbReference type="ARBA" id="ARBA00022737"/>
    </source>
</evidence>
<dbReference type="RefSeq" id="XP_022303026.1">
    <property type="nucleotide sequence ID" value="XM_022447318.1"/>
</dbReference>
<dbReference type="OrthoDB" id="6130270at2759"/>
<keyword evidence="3" id="KW-0677">Repeat</keyword>
<dbReference type="InterPro" id="IPR032675">
    <property type="entry name" value="LRR_dom_sf"/>
</dbReference>
<dbReference type="PROSITE" id="PS51450">
    <property type="entry name" value="LRR"/>
    <property type="match status" value="1"/>
</dbReference>
<evidence type="ECO:0000256" key="4">
    <source>
        <dbReference type="SAM" id="SignalP"/>
    </source>
</evidence>
<dbReference type="PANTHER" id="PTHR24373:SF275">
    <property type="entry name" value="TIR DOMAIN-CONTAINING PROTEIN"/>
    <property type="match status" value="1"/>
</dbReference>
<organism evidence="5 6">
    <name type="scientific">Crassostrea virginica</name>
    <name type="common">Eastern oyster</name>
    <dbReference type="NCBI Taxonomy" id="6565"/>
    <lineage>
        <taxon>Eukaryota</taxon>
        <taxon>Metazoa</taxon>
        <taxon>Spiralia</taxon>
        <taxon>Lophotrochozoa</taxon>
        <taxon>Mollusca</taxon>
        <taxon>Bivalvia</taxon>
        <taxon>Autobranchia</taxon>
        <taxon>Pteriomorphia</taxon>
        <taxon>Ostreida</taxon>
        <taxon>Ostreoidea</taxon>
        <taxon>Ostreidae</taxon>
        <taxon>Crassostrea</taxon>
    </lineage>
</organism>
<dbReference type="Gene3D" id="3.80.10.10">
    <property type="entry name" value="Ribonuclease Inhibitor"/>
    <property type="match status" value="3"/>
</dbReference>
<dbReference type="PANTHER" id="PTHR24373">
    <property type="entry name" value="SLIT RELATED LEUCINE-RICH REPEAT NEURONAL PROTEIN"/>
    <property type="match status" value="1"/>
</dbReference>
<dbReference type="InterPro" id="IPR003591">
    <property type="entry name" value="Leu-rich_rpt_typical-subtyp"/>
</dbReference>
<accession>A0A8B8BJA9</accession>
<dbReference type="Proteomes" id="UP000694844">
    <property type="component" value="Chromosome 9"/>
</dbReference>
<keyword evidence="1" id="KW-0433">Leucine-rich repeat</keyword>
<dbReference type="KEGG" id="cvn:111110724"/>
<feature type="chain" id="PRO_5034869295" evidence="4">
    <location>
        <begin position="22"/>
        <end position="452"/>
    </location>
</feature>
<evidence type="ECO:0000256" key="1">
    <source>
        <dbReference type="ARBA" id="ARBA00022614"/>
    </source>
</evidence>
<dbReference type="InterPro" id="IPR050328">
    <property type="entry name" value="Dev_Immune_Receptor"/>
</dbReference>
<dbReference type="SMART" id="SM00369">
    <property type="entry name" value="LRR_TYP"/>
    <property type="match status" value="4"/>
</dbReference>
<dbReference type="GeneID" id="111110724"/>
<dbReference type="InterPro" id="IPR001611">
    <property type="entry name" value="Leu-rich_rpt"/>
</dbReference>
<gene>
    <name evidence="6" type="primary">LOC111110724</name>
</gene>
<evidence type="ECO:0000313" key="6">
    <source>
        <dbReference type="RefSeq" id="XP_022303026.1"/>
    </source>
</evidence>
<evidence type="ECO:0000256" key="2">
    <source>
        <dbReference type="ARBA" id="ARBA00022729"/>
    </source>
</evidence>
<reference evidence="6" key="1">
    <citation type="submission" date="2025-08" db="UniProtKB">
        <authorList>
            <consortium name="RefSeq"/>
        </authorList>
    </citation>
    <scope>IDENTIFICATION</scope>
    <source>
        <tissue evidence="6">Whole sample</tissue>
    </source>
</reference>
<dbReference type="Pfam" id="PF13855">
    <property type="entry name" value="LRR_8"/>
    <property type="match status" value="2"/>
</dbReference>
<keyword evidence="5" id="KW-1185">Reference proteome</keyword>